<dbReference type="AlphaFoldDB" id="A0A6C2USA0"/>
<comment type="similarity">
    <text evidence="1">Belongs to the Gfo/Idh/MocA family.</text>
</comment>
<feature type="domain" description="GFO/IDH/MocA-like oxidoreductase" evidence="4">
    <location>
        <begin position="132"/>
        <end position="248"/>
    </location>
</feature>
<dbReference type="GO" id="GO:0000166">
    <property type="term" value="F:nucleotide binding"/>
    <property type="evidence" value="ECO:0007669"/>
    <property type="project" value="InterPro"/>
</dbReference>
<dbReference type="Pfam" id="PF01408">
    <property type="entry name" value="GFO_IDH_MocA"/>
    <property type="match status" value="1"/>
</dbReference>
<evidence type="ECO:0000259" key="3">
    <source>
        <dbReference type="Pfam" id="PF01408"/>
    </source>
</evidence>
<dbReference type="EMBL" id="CAAHFH010000002">
    <property type="protein sequence ID" value="VGO22107.1"/>
    <property type="molecule type" value="Genomic_DNA"/>
</dbReference>
<organism evidence="5 6">
    <name type="scientific">Pontiella sulfatireligans</name>
    <dbReference type="NCBI Taxonomy" id="2750658"/>
    <lineage>
        <taxon>Bacteria</taxon>
        <taxon>Pseudomonadati</taxon>
        <taxon>Kiritimatiellota</taxon>
        <taxon>Kiritimatiellia</taxon>
        <taxon>Kiritimatiellales</taxon>
        <taxon>Pontiellaceae</taxon>
        <taxon>Pontiella</taxon>
    </lineage>
</organism>
<dbReference type="PANTHER" id="PTHR22604:SF105">
    <property type="entry name" value="TRANS-1,2-DIHYDROBENZENE-1,2-DIOL DEHYDROGENASE"/>
    <property type="match status" value="1"/>
</dbReference>
<reference evidence="5 6" key="1">
    <citation type="submission" date="2019-04" db="EMBL/GenBank/DDBJ databases">
        <authorList>
            <person name="Van Vliet M D."/>
        </authorList>
    </citation>
    <scope>NUCLEOTIDE SEQUENCE [LARGE SCALE GENOMIC DNA]</scope>
    <source>
        <strain evidence="5 6">F21</strain>
    </source>
</reference>
<dbReference type="PANTHER" id="PTHR22604">
    <property type="entry name" value="OXIDOREDUCTASES"/>
    <property type="match status" value="1"/>
</dbReference>
<evidence type="ECO:0000313" key="6">
    <source>
        <dbReference type="Proteomes" id="UP000346198"/>
    </source>
</evidence>
<keyword evidence="2" id="KW-0560">Oxidoreductase</keyword>
<evidence type="ECO:0000256" key="2">
    <source>
        <dbReference type="ARBA" id="ARBA00023002"/>
    </source>
</evidence>
<gene>
    <name evidence="5" type="primary">afr_3</name>
    <name evidence="5" type="ORF">SCARR_04188</name>
</gene>
<feature type="domain" description="Gfo/Idh/MocA-like oxidoreductase N-terminal" evidence="3">
    <location>
        <begin position="4"/>
        <end position="119"/>
    </location>
</feature>
<proteinExistence type="inferred from homology"/>
<evidence type="ECO:0000256" key="1">
    <source>
        <dbReference type="ARBA" id="ARBA00010928"/>
    </source>
</evidence>
<name>A0A6C2USA0_9BACT</name>
<sequence length="327" mass="36223">MKEIKWGIIGCGGIANLFATSLQALETGTLLAGASRTPGRAAEFAQKHGMERVYTDYEALVSEPDVDAVYIATTHNFHYENIKLCLENGKHVLCEKPFTVNAVQTLELIELAREKNLFMMEAVWTRFLPAILKLQELLADGVVGEVRTVKADFSITGEFASEHRLNNKALAGGALLDLGIYPITFASIVFGEQPSRIQSSAVIGDTGVDDRGFYLFDYEGGRRAMLSSSFTHNAPTEGIICGSKGYIRVPHFLGATQLQLHREGEEVEFFDLPYDEGENFKFEIAHAMECIEAKKLESDILPLSTTHAVMQTMDTLRAQWGLEYEGE</sequence>
<dbReference type="Gene3D" id="3.40.50.720">
    <property type="entry name" value="NAD(P)-binding Rossmann-like Domain"/>
    <property type="match status" value="1"/>
</dbReference>
<dbReference type="InterPro" id="IPR050984">
    <property type="entry name" value="Gfo/Idh/MocA_domain"/>
</dbReference>
<accession>A0A6C2USA0</accession>
<dbReference type="SUPFAM" id="SSF55347">
    <property type="entry name" value="Glyceraldehyde-3-phosphate dehydrogenase-like, C-terminal domain"/>
    <property type="match status" value="1"/>
</dbReference>
<dbReference type="Gene3D" id="3.30.360.10">
    <property type="entry name" value="Dihydrodipicolinate Reductase, domain 2"/>
    <property type="match status" value="1"/>
</dbReference>
<dbReference type="Pfam" id="PF22725">
    <property type="entry name" value="GFO_IDH_MocA_C3"/>
    <property type="match status" value="1"/>
</dbReference>
<dbReference type="Proteomes" id="UP000346198">
    <property type="component" value="Unassembled WGS sequence"/>
</dbReference>
<evidence type="ECO:0000313" key="5">
    <source>
        <dbReference type="EMBL" id="VGO22107.1"/>
    </source>
</evidence>
<dbReference type="SUPFAM" id="SSF51735">
    <property type="entry name" value="NAD(P)-binding Rossmann-fold domains"/>
    <property type="match status" value="1"/>
</dbReference>
<evidence type="ECO:0000259" key="4">
    <source>
        <dbReference type="Pfam" id="PF22725"/>
    </source>
</evidence>
<dbReference type="InterPro" id="IPR036291">
    <property type="entry name" value="NAD(P)-bd_dom_sf"/>
</dbReference>
<dbReference type="GO" id="GO:0016491">
    <property type="term" value="F:oxidoreductase activity"/>
    <property type="evidence" value="ECO:0007669"/>
    <property type="project" value="UniProtKB-KW"/>
</dbReference>
<dbReference type="RefSeq" id="WP_136063514.1">
    <property type="nucleotide sequence ID" value="NZ_CAAHFH010000002.1"/>
</dbReference>
<protein>
    <submittedName>
        <fullName evidence="5">1,5-anhydro-D-fructose reductase</fullName>
    </submittedName>
</protein>
<dbReference type="InterPro" id="IPR000683">
    <property type="entry name" value="Gfo/Idh/MocA-like_OxRdtase_N"/>
</dbReference>
<dbReference type="InterPro" id="IPR055170">
    <property type="entry name" value="GFO_IDH_MocA-like_dom"/>
</dbReference>
<keyword evidence="6" id="KW-1185">Reference proteome</keyword>